<dbReference type="GO" id="GO:0003729">
    <property type="term" value="F:mRNA binding"/>
    <property type="evidence" value="ECO:0007669"/>
    <property type="project" value="TreeGrafter"/>
</dbReference>
<dbReference type="PANTHER" id="PTHR13375">
    <property type="entry name" value="FMS INTERACTING PROTEIN"/>
    <property type="match status" value="1"/>
</dbReference>
<dbReference type="GO" id="GO:0000445">
    <property type="term" value="C:THO complex part of transcription export complex"/>
    <property type="evidence" value="ECO:0007669"/>
    <property type="project" value="TreeGrafter"/>
</dbReference>
<name>A0A164Z5W6_9AGAM</name>
<dbReference type="STRING" id="1314777.A0A164Z5W6"/>
<gene>
    <name evidence="5" type="ORF">SISNIDRAFT_449102</name>
</gene>
<keyword evidence="3" id="KW-0539">Nucleus</keyword>
<evidence type="ECO:0000313" key="6">
    <source>
        <dbReference type="Proteomes" id="UP000076722"/>
    </source>
</evidence>
<dbReference type="EMBL" id="KV419396">
    <property type="protein sequence ID" value="KZS97580.1"/>
    <property type="molecule type" value="Genomic_DNA"/>
</dbReference>
<reference evidence="5 6" key="1">
    <citation type="journal article" date="2016" name="Mol. Biol. Evol.">
        <title>Comparative Genomics of Early-Diverging Mushroom-Forming Fungi Provides Insights into the Origins of Lignocellulose Decay Capabilities.</title>
        <authorList>
            <person name="Nagy L.G."/>
            <person name="Riley R."/>
            <person name="Tritt A."/>
            <person name="Adam C."/>
            <person name="Daum C."/>
            <person name="Floudas D."/>
            <person name="Sun H."/>
            <person name="Yadav J.S."/>
            <person name="Pangilinan J."/>
            <person name="Larsson K.H."/>
            <person name="Matsuura K."/>
            <person name="Barry K."/>
            <person name="Labutti K."/>
            <person name="Kuo R."/>
            <person name="Ohm R.A."/>
            <person name="Bhattacharya S.S."/>
            <person name="Shirouzu T."/>
            <person name="Yoshinaga Y."/>
            <person name="Martin F.M."/>
            <person name="Grigoriev I.V."/>
            <person name="Hibbett D.S."/>
        </authorList>
    </citation>
    <scope>NUCLEOTIDE SEQUENCE [LARGE SCALE GENOMIC DNA]</scope>
    <source>
        <strain evidence="5 6">HHB9708</strain>
    </source>
</reference>
<dbReference type="Proteomes" id="UP000076722">
    <property type="component" value="Unassembled WGS sequence"/>
</dbReference>
<dbReference type="AlphaFoldDB" id="A0A164Z5W6"/>
<sequence length="245" mass="27295">MSEPPLPPDPDAAVDAFNALLEHTDPSSPAFKVQGGALLAWLKALHRSANVATRAIKQQTAEARLAMDQTHLGLQNLLYERRHLEREIDKCRQFASIYQDVPLHSLEEFKEIAPDEAKTEEVFINEHSLMLNRLSFELAERHRLEERRKALQAVKEAKLKVYKDNEKLVNEWLTGGTGLERAVMDQLKMGRDVASKVNRSTLLPTEPSAEKRQASAPADKMSTPTPTAPATPMHPSIPTGPRAGV</sequence>
<accession>A0A164Z5W6</accession>
<organism evidence="5 6">
    <name type="scientific">Sistotremastrum niveocremeum HHB9708</name>
    <dbReference type="NCBI Taxonomy" id="1314777"/>
    <lineage>
        <taxon>Eukaryota</taxon>
        <taxon>Fungi</taxon>
        <taxon>Dikarya</taxon>
        <taxon>Basidiomycota</taxon>
        <taxon>Agaricomycotina</taxon>
        <taxon>Agaricomycetes</taxon>
        <taxon>Sistotremastrales</taxon>
        <taxon>Sistotremastraceae</taxon>
        <taxon>Sertulicium</taxon>
        <taxon>Sertulicium niveocremeum</taxon>
    </lineage>
</organism>
<evidence type="ECO:0000256" key="3">
    <source>
        <dbReference type="ARBA" id="ARBA00023242"/>
    </source>
</evidence>
<dbReference type="OrthoDB" id="20582at2759"/>
<keyword evidence="6" id="KW-1185">Reference proteome</keyword>
<evidence type="ECO:0000256" key="1">
    <source>
        <dbReference type="ARBA" id="ARBA00004123"/>
    </source>
</evidence>
<dbReference type="InterPro" id="IPR019163">
    <property type="entry name" value="THO_Thoc5"/>
</dbReference>
<dbReference type="Pfam" id="PF09766">
    <property type="entry name" value="FmiP_Thoc5"/>
    <property type="match status" value="1"/>
</dbReference>
<proteinExistence type="inferred from homology"/>
<dbReference type="PANTHER" id="PTHR13375:SF3">
    <property type="entry name" value="THO COMPLEX SUBUNIT 5 HOMOLOG"/>
    <property type="match status" value="1"/>
</dbReference>
<comment type="subcellular location">
    <subcellularLocation>
        <location evidence="1">Nucleus</location>
    </subcellularLocation>
</comment>
<protein>
    <submittedName>
        <fullName evidence="5">Uncharacterized protein</fullName>
    </submittedName>
</protein>
<evidence type="ECO:0000313" key="5">
    <source>
        <dbReference type="EMBL" id="KZS97580.1"/>
    </source>
</evidence>
<evidence type="ECO:0000256" key="2">
    <source>
        <dbReference type="ARBA" id="ARBA00008044"/>
    </source>
</evidence>
<comment type="similarity">
    <text evidence="2">Belongs to the THOC5 family.</text>
</comment>
<evidence type="ECO:0000256" key="4">
    <source>
        <dbReference type="SAM" id="MobiDB-lite"/>
    </source>
</evidence>
<dbReference type="GO" id="GO:0006406">
    <property type="term" value="P:mRNA export from nucleus"/>
    <property type="evidence" value="ECO:0007669"/>
    <property type="project" value="TreeGrafter"/>
</dbReference>
<feature type="region of interest" description="Disordered" evidence="4">
    <location>
        <begin position="196"/>
        <end position="245"/>
    </location>
</feature>